<dbReference type="EMBL" id="JAIRBC010000003">
    <property type="protein sequence ID" value="MCG2459705.1"/>
    <property type="molecule type" value="Genomic_DNA"/>
</dbReference>
<evidence type="ECO:0000313" key="1">
    <source>
        <dbReference type="EMBL" id="MCG2459705.1"/>
    </source>
</evidence>
<sequence length="136" mass="14874">MGTTSKVTYNGGLRTTCVHLRSGNQFITDAPIDNNGKGEAFSPTDTVATGLASCMFTVMGIKAKGLEVDLTGAIAEVTKHMAADPRRISKIEITFTLPSDISDKHRKIFENTARTCPVQHSLHPDIERVIIFNWVQ</sequence>
<dbReference type="Proteomes" id="UP001200642">
    <property type="component" value="Unassembled WGS sequence"/>
</dbReference>
<reference evidence="1" key="1">
    <citation type="submission" date="2023-02" db="EMBL/GenBank/DDBJ databases">
        <title>Genome of Flavobacteriaceae gen. nov. sp. strain F89.</title>
        <authorList>
            <person name="Wang Y."/>
        </authorList>
    </citation>
    <scope>NUCLEOTIDE SEQUENCE</scope>
    <source>
        <strain evidence="1">F89</strain>
    </source>
</reference>
<proteinExistence type="predicted"/>
<accession>A0AAE3JMD2</accession>
<name>A0AAE3JMD2_9FLAO</name>
<dbReference type="AlphaFoldDB" id="A0AAE3JMD2"/>
<gene>
    <name evidence="1" type="ORF">K8352_02980</name>
</gene>
<protein>
    <submittedName>
        <fullName evidence="1">OsmC family protein</fullName>
    </submittedName>
</protein>
<dbReference type="InterPro" id="IPR003718">
    <property type="entry name" value="OsmC/Ohr_fam"/>
</dbReference>
<dbReference type="Gene3D" id="3.30.300.20">
    <property type="match status" value="1"/>
</dbReference>
<dbReference type="InterPro" id="IPR015946">
    <property type="entry name" value="KH_dom-like_a/b"/>
</dbReference>
<comment type="caution">
    <text evidence="1">The sequence shown here is derived from an EMBL/GenBank/DDBJ whole genome shotgun (WGS) entry which is preliminary data.</text>
</comment>
<keyword evidence="2" id="KW-1185">Reference proteome</keyword>
<organism evidence="1 2">
    <name type="scientific">Cerina litoralis</name>
    <dbReference type="NCBI Taxonomy" id="2874477"/>
    <lineage>
        <taxon>Bacteria</taxon>
        <taxon>Pseudomonadati</taxon>
        <taxon>Bacteroidota</taxon>
        <taxon>Flavobacteriia</taxon>
        <taxon>Flavobacteriales</taxon>
        <taxon>Flavobacteriaceae</taxon>
        <taxon>Cerina</taxon>
    </lineage>
</organism>
<dbReference type="InterPro" id="IPR036102">
    <property type="entry name" value="OsmC/Ohrsf"/>
</dbReference>
<dbReference type="SUPFAM" id="SSF82784">
    <property type="entry name" value="OsmC-like"/>
    <property type="match status" value="1"/>
</dbReference>
<dbReference type="PANTHER" id="PTHR39624:SF2">
    <property type="entry name" value="OSMC-LIKE PROTEIN"/>
    <property type="match status" value="1"/>
</dbReference>
<dbReference type="PANTHER" id="PTHR39624">
    <property type="entry name" value="PROTEIN INVOLVED IN RIMO-MEDIATED BETA-METHYLTHIOLATION OF RIBOSOMAL PROTEIN S12 YCAO"/>
    <property type="match status" value="1"/>
</dbReference>
<dbReference type="Pfam" id="PF02566">
    <property type="entry name" value="OsmC"/>
    <property type="match status" value="1"/>
</dbReference>
<dbReference type="RefSeq" id="WP_317900850.1">
    <property type="nucleotide sequence ID" value="NZ_JAIRBC010000003.1"/>
</dbReference>
<evidence type="ECO:0000313" key="2">
    <source>
        <dbReference type="Proteomes" id="UP001200642"/>
    </source>
</evidence>